<reference evidence="3" key="1">
    <citation type="journal article" date="2021" name="Proc. Natl. Acad. Sci. U.S.A.">
        <title>A Catalog of Tens of Thousands of Viruses from Human Metagenomes Reveals Hidden Associations with Chronic Diseases.</title>
        <authorList>
            <person name="Tisza M.J."/>
            <person name="Buck C.B."/>
        </authorList>
    </citation>
    <scope>NUCLEOTIDE SEQUENCE</scope>
    <source>
        <strain evidence="3">Ct8Ri8</strain>
    </source>
</reference>
<dbReference type="GO" id="GO:0051701">
    <property type="term" value="P:biological process involved in interaction with host"/>
    <property type="evidence" value="ECO:0007669"/>
    <property type="project" value="UniProtKB-ARBA"/>
</dbReference>
<dbReference type="Gene3D" id="2.160.20.10">
    <property type="entry name" value="Single-stranded right-handed beta-helix, Pectin lyase-like"/>
    <property type="match status" value="1"/>
</dbReference>
<organism evidence="3">
    <name type="scientific">Siphoviridae sp. ct8Ri8</name>
    <dbReference type="NCBI Taxonomy" id="2826170"/>
    <lineage>
        <taxon>Viruses</taxon>
        <taxon>Duplodnaviria</taxon>
        <taxon>Heunggongvirae</taxon>
        <taxon>Uroviricota</taxon>
        <taxon>Caudoviricetes</taxon>
    </lineage>
</organism>
<dbReference type="GO" id="GO:0044423">
    <property type="term" value="C:virion component"/>
    <property type="evidence" value="ECO:0007669"/>
    <property type="project" value="UniProtKB-KW"/>
</dbReference>
<proteinExistence type="predicted"/>
<dbReference type="EMBL" id="BK014980">
    <property type="protein sequence ID" value="DAD85352.1"/>
    <property type="molecule type" value="Genomic_DNA"/>
</dbReference>
<accession>A0A8S5MT78</accession>
<comment type="subcellular location">
    <subcellularLocation>
        <location evidence="1">Virion</location>
    </subcellularLocation>
</comment>
<keyword evidence="2" id="KW-0946">Virion</keyword>
<dbReference type="GO" id="GO:0019058">
    <property type="term" value="P:viral life cycle"/>
    <property type="evidence" value="ECO:0007669"/>
    <property type="project" value="UniProtKB-ARBA"/>
</dbReference>
<evidence type="ECO:0000256" key="2">
    <source>
        <dbReference type="ARBA" id="ARBA00022844"/>
    </source>
</evidence>
<dbReference type="SUPFAM" id="SSF51126">
    <property type="entry name" value="Pectin lyase-like"/>
    <property type="match status" value="1"/>
</dbReference>
<evidence type="ECO:0000256" key="1">
    <source>
        <dbReference type="ARBA" id="ARBA00004328"/>
    </source>
</evidence>
<name>A0A8S5MT78_9CAUD</name>
<protein>
    <submittedName>
        <fullName evidence="3">Uncharacterized protein</fullName>
    </submittedName>
</protein>
<evidence type="ECO:0000313" key="3">
    <source>
        <dbReference type="EMBL" id="DAD85352.1"/>
    </source>
</evidence>
<dbReference type="InterPro" id="IPR011050">
    <property type="entry name" value="Pectin_lyase_fold/virulence"/>
</dbReference>
<dbReference type="InterPro" id="IPR012334">
    <property type="entry name" value="Pectin_lyas_fold"/>
</dbReference>
<sequence length="883" mass="101358">MQSWGYSNNNGVKKGIFMPYKSFKSLLSKFPYFLNKNWDSNFSKSERVFNSEFKKVYNNLYDVYLASKLRKHVLIWKEQNSGYNYDMYFAVSFPNLKSVCITEHYMELVSQEVVLDDGSIKINESMQEISKDIYTETFNYDDFVNHFEYLHSNTSQTIIPTEKYTITIETWDEYTTTKGFPENPIIVGDEYDHDYSLDAFGEYFRCPRRTYNEVKTSQYSDTIPAYDNQVTEDDYHYMQRLLYYATHLNDTPLPILEIFKLFSITDAQLLNRERLLCRMIDITRHSKDGVYNRTWKPQRWEHKDKWCNGLQENLFLFANANNNNPIQGQKFVFDFKVLNSLGEEVYNTNSYNLIEETVIDETEKSWIIIPYINNEVVADLILDSQKKWSLTTKDINEEDTLFIFKCFSTIEEAQQDILENNGKFKANPDDLISEEILIHVIGCNHADYYVSEDGNDDNDGVTKETAFKTVNKALNMVEGEKNIISLLDGEHHLNTALITQNTTILACPQFTPTLLCDNLTFFRISQDTQLTLQNIDLKSKCCKMHAGYTVFKNNNNLNYPLNVRVAGKFCLISTSIVLDSAVVDEWIVLHDYRIVGHLVKSDGESPDEYTTQYKDSSCVEEDTLNSNKSKNSLTGEKVQLLKNGAVVSETTVDKEGLFTFTVNSGGIIGSDNYQVVHDETELFCNSTSENITRNVVKTTPELILKTDLFYTGVNKDLQIPFKVKMDTDTEITGEQLRVTLNSDDGEIDEAFIAFEADNTADGVLSFTSATTGTNTLEINVEGNDYINTISRNIQVIVESITRELVDGATTLNDGFYFVETLPEDFTEYNVDDVLVTLDNTGEHMLYITDAENDDAAPTSDDDEVWINTTNSIDQLIRDKRTEE</sequence>